<protein>
    <submittedName>
        <fullName evidence="1">Uncharacterized protein</fullName>
    </submittedName>
</protein>
<organism evidence="1 2">
    <name type="scientific">Candidatus Segetimicrobium genomatis</name>
    <dbReference type="NCBI Taxonomy" id="2569760"/>
    <lineage>
        <taxon>Bacteria</taxon>
        <taxon>Bacillati</taxon>
        <taxon>Candidatus Sysuimicrobiota</taxon>
        <taxon>Candidatus Sysuimicrobiia</taxon>
        <taxon>Candidatus Sysuimicrobiales</taxon>
        <taxon>Candidatus Segetimicrobiaceae</taxon>
        <taxon>Candidatus Segetimicrobium</taxon>
    </lineage>
</organism>
<dbReference type="EMBL" id="VBAK01000141">
    <property type="protein sequence ID" value="TMI88347.1"/>
    <property type="molecule type" value="Genomic_DNA"/>
</dbReference>
<comment type="caution">
    <text evidence="1">The sequence shown here is derived from an EMBL/GenBank/DDBJ whole genome shotgun (WGS) entry which is preliminary data.</text>
</comment>
<dbReference type="AlphaFoldDB" id="A0A537JXS6"/>
<sequence length="89" mass="10350">MPRRRREYQNAFIKHVDKLPLPELGDDRERHNAEIAFTEAELNTIVFALSFVQHALFAFPRLRSHYGATLDNLVTRLRTADGKPIHEIP</sequence>
<accession>A0A537JXS6</accession>
<gene>
    <name evidence="1" type="ORF">E6H00_13010</name>
</gene>
<reference evidence="1 2" key="1">
    <citation type="journal article" date="2019" name="Nat. Microbiol.">
        <title>Mediterranean grassland soil C-N compound turnover is dependent on rainfall and depth, and is mediated by genomically divergent microorganisms.</title>
        <authorList>
            <person name="Diamond S."/>
            <person name="Andeer P.F."/>
            <person name="Li Z."/>
            <person name="Crits-Christoph A."/>
            <person name="Burstein D."/>
            <person name="Anantharaman K."/>
            <person name="Lane K.R."/>
            <person name="Thomas B.C."/>
            <person name="Pan C."/>
            <person name="Northen T.R."/>
            <person name="Banfield J.F."/>
        </authorList>
    </citation>
    <scope>NUCLEOTIDE SEQUENCE [LARGE SCALE GENOMIC DNA]</scope>
    <source>
        <strain evidence="1">NP_3</strain>
    </source>
</reference>
<dbReference type="Proteomes" id="UP000318509">
    <property type="component" value="Unassembled WGS sequence"/>
</dbReference>
<evidence type="ECO:0000313" key="1">
    <source>
        <dbReference type="EMBL" id="TMI88347.1"/>
    </source>
</evidence>
<proteinExistence type="predicted"/>
<name>A0A537JXS6_9BACT</name>
<evidence type="ECO:0000313" key="2">
    <source>
        <dbReference type="Proteomes" id="UP000318509"/>
    </source>
</evidence>